<evidence type="ECO:0000313" key="1">
    <source>
        <dbReference type="EMBL" id="TFY73493.1"/>
    </source>
</evidence>
<accession>A0A4Y9ZI43</accession>
<dbReference type="Proteomes" id="UP000298061">
    <property type="component" value="Unassembled WGS sequence"/>
</dbReference>
<organism evidence="1 2">
    <name type="scientific">Hericium alpestre</name>
    <dbReference type="NCBI Taxonomy" id="135208"/>
    <lineage>
        <taxon>Eukaryota</taxon>
        <taxon>Fungi</taxon>
        <taxon>Dikarya</taxon>
        <taxon>Basidiomycota</taxon>
        <taxon>Agaricomycotina</taxon>
        <taxon>Agaricomycetes</taxon>
        <taxon>Russulales</taxon>
        <taxon>Hericiaceae</taxon>
        <taxon>Hericium</taxon>
    </lineage>
</organism>
<protein>
    <submittedName>
        <fullName evidence="1">Uncharacterized protein</fullName>
    </submittedName>
</protein>
<reference evidence="1 2" key="1">
    <citation type="submission" date="2019-02" db="EMBL/GenBank/DDBJ databases">
        <title>Genome sequencing of the rare red list fungi Hericium alpestre (H. flagellum).</title>
        <authorList>
            <person name="Buettner E."/>
            <person name="Kellner H."/>
        </authorList>
    </citation>
    <scope>NUCLEOTIDE SEQUENCE [LARGE SCALE GENOMIC DNA]</scope>
    <source>
        <strain evidence="1 2">DSM 108284</strain>
    </source>
</reference>
<keyword evidence="2" id="KW-1185">Reference proteome</keyword>
<sequence>MDPNWKACLKEDWYLDALFHMVDGNFKSNQKDKPLDSKDTPLTMNAAYFANEKDFAKFQCIVGDKEKEVSTYHEFGAMGYGTYQGKVSGVKGEHFKYNINCQYQINLRIQLQWFKQHFGHAESIQIFYFP</sequence>
<comment type="caution">
    <text evidence="1">The sequence shown here is derived from an EMBL/GenBank/DDBJ whole genome shotgun (WGS) entry which is preliminary data.</text>
</comment>
<dbReference type="EMBL" id="SFCI01002804">
    <property type="protein sequence ID" value="TFY73493.1"/>
    <property type="molecule type" value="Genomic_DNA"/>
</dbReference>
<dbReference type="OrthoDB" id="2742161at2759"/>
<name>A0A4Y9ZI43_9AGAM</name>
<evidence type="ECO:0000313" key="2">
    <source>
        <dbReference type="Proteomes" id="UP000298061"/>
    </source>
</evidence>
<gene>
    <name evidence="1" type="ORF">EWM64_g10518</name>
</gene>
<dbReference type="AlphaFoldDB" id="A0A4Y9ZI43"/>
<proteinExistence type="predicted"/>